<evidence type="ECO:0000313" key="1">
    <source>
        <dbReference type="EMBL" id="MBB4680030.1"/>
    </source>
</evidence>
<comment type="caution">
    <text evidence="1">The sequence shown here is derived from an EMBL/GenBank/DDBJ whole genome shotgun (WGS) entry which is preliminary data.</text>
</comment>
<protein>
    <submittedName>
        <fullName evidence="1">Uncharacterized protein</fullName>
    </submittedName>
</protein>
<dbReference type="Proteomes" id="UP000533598">
    <property type="component" value="Unassembled WGS sequence"/>
</dbReference>
<evidence type="ECO:0000313" key="2">
    <source>
        <dbReference type="Proteomes" id="UP000533598"/>
    </source>
</evidence>
<keyword evidence="2" id="KW-1185">Reference proteome</keyword>
<organism evidence="1 2">
    <name type="scientific">Crossiella cryophila</name>
    <dbReference type="NCBI Taxonomy" id="43355"/>
    <lineage>
        <taxon>Bacteria</taxon>
        <taxon>Bacillati</taxon>
        <taxon>Actinomycetota</taxon>
        <taxon>Actinomycetes</taxon>
        <taxon>Pseudonocardiales</taxon>
        <taxon>Pseudonocardiaceae</taxon>
        <taxon>Crossiella</taxon>
    </lineage>
</organism>
<dbReference type="AlphaFoldDB" id="A0A7W7FWG5"/>
<reference evidence="1 2" key="1">
    <citation type="submission" date="2020-08" db="EMBL/GenBank/DDBJ databases">
        <title>Sequencing the genomes of 1000 actinobacteria strains.</title>
        <authorList>
            <person name="Klenk H.-P."/>
        </authorList>
    </citation>
    <scope>NUCLEOTIDE SEQUENCE [LARGE SCALE GENOMIC DNA]</scope>
    <source>
        <strain evidence="1 2">DSM 44230</strain>
    </source>
</reference>
<proteinExistence type="predicted"/>
<sequence length="320" mass="35465">MSRRLVRRCLLPAILALIAAVLVFAPGSAEKAWAAPGYHRAPQPPGVDLVNMLPRIVQHAYYNHRGETVCRGGQPLPVDQFMSIVQESITQATDSFVRANDGSWVYWYRTPCDSTDGMFVVLNWSRPNQSTAFFPTRGEQYFTEQLRRDGLADSAPRSSWQLQSTQGCWTYSSSSRNAVDDSPPFCNATTGDVFYGSTGTTDEDARVPWDTSKSTSNNRVHRTPKELCTWTAEVDRVLALCHANPYFNYFKVKLGAGGRVATYLNFTSDPIPADGQKHVVYTRGGDMSGYDLTDVFYASGSGTWWANVVLGGYLHSPVNS</sequence>
<name>A0A7W7FWG5_9PSEU</name>
<dbReference type="EMBL" id="JACHMH010000001">
    <property type="protein sequence ID" value="MBB4680030.1"/>
    <property type="molecule type" value="Genomic_DNA"/>
</dbReference>
<gene>
    <name evidence="1" type="ORF">HNR67_006148</name>
</gene>
<accession>A0A7W7FWG5</accession>
<dbReference type="RefSeq" id="WP_185005709.1">
    <property type="nucleotide sequence ID" value="NZ_BAAAUI010000019.1"/>
</dbReference>